<keyword evidence="1" id="KW-0732">Signal</keyword>
<dbReference type="InterPro" id="IPR033433">
    <property type="entry name" value="GtaA_N"/>
</dbReference>
<dbReference type="InterPro" id="IPR008928">
    <property type="entry name" value="6-hairpin_glycosidase_sf"/>
</dbReference>
<dbReference type="Pfam" id="PF16335">
    <property type="entry name" value="GtaA_6_Hairpin"/>
    <property type="match status" value="1"/>
</dbReference>
<dbReference type="STRING" id="408074.SAMN05660909_01287"/>
<keyword evidence="6" id="KW-1185">Reference proteome</keyword>
<dbReference type="EMBL" id="FNRL01000004">
    <property type="protein sequence ID" value="SEA24473.1"/>
    <property type="molecule type" value="Genomic_DNA"/>
</dbReference>
<evidence type="ECO:0000259" key="4">
    <source>
        <dbReference type="Pfam" id="PF17168"/>
    </source>
</evidence>
<feature type="domain" description="Glutaminase A central" evidence="3">
    <location>
        <begin position="480"/>
        <end position="816"/>
    </location>
</feature>
<dbReference type="InterPro" id="IPR052743">
    <property type="entry name" value="Glutaminase_GtaA"/>
</dbReference>
<dbReference type="InterPro" id="IPR008979">
    <property type="entry name" value="Galactose-bd-like_sf"/>
</dbReference>
<sequence length="824" mass="92978">MLANRCCRMTFILVCCIFQSVLLSAQQKAPSYPLVTHTPYFSIWSSTDKLNESVTRHWTGANHSLVGIIKVDDTYYRFLGKETEEFVSILPAADEQVYEAAYTFDQPAANWFETGFNDAGWKTGKAPFSDDSKANTTWNTDDLWVRRTFNLNEATKFDNLYLRINHDDNIEIYLNGKQIYRKQGWVNHYTYLPLGEQLKANLKAGKNVLAFHVHNSAGGRFLDAGISRLLESDDSKLIKTAVQKDVEIKAMETVYHFTCGNADLDLTFTSPLLIKDLALMSTPVSYVTYEVRANDGNKHAVSVLLTANSEIATNMPAEEVTAEANASGSLKLLKTGTVAQPVLEKKGDDIRIDWGYLYIGASKDNAQQYISSDEKSGIHQFLSGQFQGPATTRGKRLNLNTVVSFGQVGNEAVKKFMLLGYDEVYAIQYFHTNLRPWWNKNGNQRFDALMNKMAAGYKEVMVKVKSFQDVVYNDALKAGGKEYADLCKLVYRQSIAAHALVESPQKELLFLSKENFSNGCIATVDLTYPSAPLYIAYNPELEKGMMNGIFYYSESGKWTKPFAAHDLGTYPIANGQVYGEDMPVEEAGNMLILTAAIAKAEGNANYARKHWPVLTTWAKYLEKEGFNPANQLCTDDFAGHLAGNVNLSAKAIMALRSYAFLAEKLGEKKEAAYYLDRSKTMVQDWIKLADDGDHYALSFDKKDTWSQKYNLVWDKVLNFNIFPASVFNKEISYYLTKQLPYGLPLDSRKTYTKSDWIMWTAVMANNKADFEKFILPLHKYMSETPSRVPMSDWHETTNGEQTGFQARSVVGGYFMKVLNDKLNK</sequence>
<reference evidence="6" key="1">
    <citation type="submission" date="2016-10" db="EMBL/GenBank/DDBJ databases">
        <authorList>
            <person name="Varghese N."/>
            <person name="Submissions S."/>
        </authorList>
    </citation>
    <scope>NUCLEOTIDE SEQUENCE [LARGE SCALE GENOMIC DNA]</scope>
    <source>
        <strain evidence="6">DSM 23920</strain>
    </source>
</reference>
<evidence type="ECO:0000256" key="1">
    <source>
        <dbReference type="SAM" id="SignalP"/>
    </source>
</evidence>
<dbReference type="Proteomes" id="UP000199656">
    <property type="component" value="Unassembled WGS sequence"/>
</dbReference>
<evidence type="ECO:0000259" key="3">
    <source>
        <dbReference type="Pfam" id="PF16335"/>
    </source>
</evidence>
<evidence type="ECO:0000313" key="6">
    <source>
        <dbReference type="Proteomes" id="UP000199656"/>
    </source>
</evidence>
<gene>
    <name evidence="5" type="ORF">SAMN05660909_01287</name>
</gene>
<evidence type="ECO:0000259" key="2">
    <source>
        <dbReference type="Pfam" id="PF16334"/>
    </source>
</evidence>
<dbReference type="PANTHER" id="PTHR31987:SF1">
    <property type="entry name" value="GLUTAMINASE A"/>
    <property type="match status" value="1"/>
</dbReference>
<dbReference type="GO" id="GO:0005975">
    <property type="term" value="P:carbohydrate metabolic process"/>
    <property type="evidence" value="ECO:0007669"/>
    <property type="project" value="InterPro"/>
</dbReference>
<dbReference type="SUPFAM" id="SSF49785">
    <property type="entry name" value="Galactose-binding domain-like"/>
    <property type="match status" value="1"/>
</dbReference>
<dbReference type="Pfam" id="PF16334">
    <property type="entry name" value="DUF4964"/>
    <property type="match status" value="1"/>
</dbReference>
<proteinExistence type="predicted"/>
<dbReference type="InterPro" id="IPR032515">
    <property type="entry name" value="DUF4964"/>
</dbReference>
<organism evidence="5 6">
    <name type="scientific">Chitinophaga terrae</name>
    <name type="common">ex Kim and Jung 2007</name>
    <dbReference type="NCBI Taxonomy" id="408074"/>
    <lineage>
        <taxon>Bacteria</taxon>
        <taxon>Pseudomonadati</taxon>
        <taxon>Bacteroidota</taxon>
        <taxon>Chitinophagia</taxon>
        <taxon>Chitinophagales</taxon>
        <taxon>Chitinophagaceae</taxon>
        <taxon>Chitinophaga</taxon>
    </lineage>
</organism>
<name>A0A1H3ZL45_9BACT</name>
<dbReference type="InterPro" id="IPR012341">
    <property type="entry name" value="6hp_glycosidase-like_sf"/>
</dbReference>
<dbReference type="Gene3D" id="2.60.120.260">
    <property type="entry name" value="Galactose-binding domain-like"/>
    <property type="match status" value="1"/>
</dbReference>
<evidence type="ECO:0008006" key="7">
    <source>
        <dbReference type="Google" id="ProtNLM"/>
    </source>
</evidence>
<dbReference type="Pfam" id="PF17168">
    <property type="entry name" value="DUF5127"/>
    <property type="match status" value="1"/>
</dbReference>
<dbReference type="PANTHER" id="PTHR31987">
    <property type="entry name" value="GLUTAMINASE A-RELATED"/>
    <property type="match status" value="1"/>
</dbReference>
<evidence type="ECO:0000313" key="5">
    <source>
        <dbReference type="EMBL" id="SEA24473.1"/>
    </source>
</evidence>
<dbReference type="InterPro" id="IPR032514">
    <property type="entry name" value="GtaA_central"/>
</dbReference>
<dbReference type="Gene3D" id="1.50.10.10">
    <property type="match status" value="1"/>
</dbReference>
<feature type="signal peptide" evidence="1">
    <location>
        <begin position="1"/>
        <end position="25"/>
    </location>
</feature>
<dbReference type="AlphaFoldDB" id="A0A1H3ZL45"/>
<accession>A0A1H3ZL45</accession>
<protein>
    <recommendedName>
        <fullName evidence="7">DUF4965 domain-containing protein</fullName>
    </recommendedName>
</protein>
<dbReference type="SUPFAM" id="SSF48208">
    <property type="entry name" value="Six-hairpin glycosidases"/>
    <property type="match status" value="1"/>
</dbReference>
<feature type="domain" description="Glutaminase A N-terminal" evidence="4">
    <location>
        <begin position="252"/>
        <end position="472"/>
    </location>
</feature>
<feature type="domain" description="DUF4964" evidence="2">
    <location>
        <begin position="26"/>
        <end position="90"/>
    </location>
</feature>
<feature type="chain" id="PRO_5011782511" description="DUF4965 domain-containing protein" evidence="1">
    <location>
        <begin position="26"/>
        <end position="824"/>
    </location>
</feature>